<feature type="transmembrane region" description="Helical" evidence="1">
    <location>
        <begin position="166"/>
        <end position="184"/>
    </location>
</feature>
<gene>
    <name evidence="3" type="ORF">SAMN05192546_108145</name>
</gene>
<dbReference type="PANTHER" id="PTHR35342:SF5">
    <property type="entry name" value="TRICARBOXYLIC TRANSPORT PROTEIN"/>
    <property type="match status" value="1"/>
</dbReference>
<dbReference type="PANTHER" id="PTHR35342">
    <property type="entry name" value="TRICARBOXYLIC TRANSPORT PROTEIN"/>
    <property type="match status" value="1"/>
</dbReference>
<feature type="transmembrane region" description="Helical" evidence="1">
    <location>
        <begin position="14"/>
        <end position="36"/>
    </location>
</feature>
<feature type="transmembrane region" description="Helical" evidence="1">
    <location>
        <begin position="356"/>
        <end position="380"/>
    </location>
</feature>
<name>A0A1H3QAB3_9FIRM</name>
<dbReference type="STRING" id="159292.SAMN05192546_108145"/>
<protein>
    <submittedName>
        <fullName evidence="3">Putative tricarboxylic transport membrane protein</fullName>
    </submittedName>
</protein>
<evidence type="ECO:0000313" key="3">
    <source>
        <dbReference type="EMBL" id="SDZ09639.1"/>
    </source>
</evidence>
<feature type="transmembrane region" description="Helical" evidence="1">
    <location>
        <begin position="433"/>
        <end position="453"/>
    </location>
</feature>
<feature type="transmembrane region" description="Helical" evidence="1">
    <location>
        <begin position="110"/>
        <end position="132"/>
    </location>
</feature>
<feature type="transmembrane region" description="Helical" evidence="1">
    <location>
        <begin position="260"/>
        <end position="281"/>
    </location>
</feature>
<feature type="transmembrane region" description="Helical" evidence="1">
    <location>
        <begin position="316"/>
        <end position="335"/>
    </location>
</feature>
<feature type="transmembrane region" description="Helical" evidence="1">
    <location>
        <begin position="465"/>
        <end position="489"/>
    </location>
</feature>
<dbReference type="Proteomes" id="UP000199230">
    <property type="component" value="Unassembled WGS sequence"/>
</dbReference>
<dbReference type="EMBL" id="FNPV01000008">
    <property type="protein sequence ID" value="SDZ09639.1"/>
    <property type="molecule type" value="Genomic_DNA"/>
</dbReference>
<feature type="domain" description="DUF112" evidence="2">
    <location>
        <begin position="21"/>
        <end position="440"/>
    </location>
</feature>
<dbReference type="OrthoDB" id="9781349at2"/>
<evidence type="ECO:0000313" key="4">
    <source>
        <dbReference type="Proteomes" id="UP000199230"/>
    </source>
</evidence>
<dbReference type="RefSeq" id="WP_093314703.1">
    <property type="nucleotide sequence ID" value="NZ_FNPV01000008.1"/>
</dbReference>
<feature type="transmembrane region" description="Helical" evidence="1">
    <location>
        <begin position="138"/>
        <end position="159"/>
    </location>
</feature>
<keyword evidence="1" id="KW-0812">Transmembrane</keyword>
<keyword evidence="4" id="KW-1185">Reference proteome</keyword>
<accession>A0A1H3QAB3</accession>
<organism evidence="3 4">
    <name type="scientific">Tindallia californiensis</name>
    <dbReference type="NCBI Taxonomy" id="159292"/>
    <lineage>
        <taxon>Bacteria</taxon>
        <taxon>Bacillati</taxon>
        <taxon>Bacillota</taxon>
        <taxon>Clostridia</taxon>
        <taxon>Peptostreptococcales</taxon>
        <taxon>Tindalliaceae</taxon>
        <taxon>Tindallia</taxon>
    </lineage>
</organism>
<evidence type="ECO:0000259" key="2">
    <source>
        <dbReference type="Pfam" id="PF01970"/>
    </source>
</evidence>
<feature type="transmembrane region" description="Helical" evidence="1">
    <location>
        <begin position="204"/>
        <end position="222"/>
    </location>
</feature>
<dbReference type="Pfam" id="PF01970">
    <property type="entry name" value="TctA"/>
    <property type="match status" value="1"/>
</dbReference>
<feature type="transmembrane region" description="Helical" evidence="1">
    <location>
        <begin position="43"/>
        <end position="65"/>
    </location>
</feature>
<sequence length="504" mass="52930">MIEWSAFLGGASQLMSLEIALIITFGVFFGIIAGAIPGFSSAMAIAILLPVTYTMDALTAMVFLASNYAGSTYGGSIAAILLNAPGTPGAVATAFDGYEMTKQGKSSEALGLAIGSSVVGGVISYALLLVAMYPIAGFAIRFGAPEMFLLAVLGLTIIASMKQGSFAKAILAGLFGVLISAVGISPTGAVRATFGFTNLLDGVSQMPAIIGFLAFTELYSMINKEYVTSDSEKVERSYKEMFLGTVKCLKSPINLLRSSGIGTFIGAVPAAGATIASFISYNQAKLSSKEPDSFGKGNPDGVIAAESSNNASTGGAMITMLALGIPGGGTTAMMLGALMLHGLQPGPRLFMNQMEFVYAIIIALFLSQIVMYIGGIFFSYTLTGVLNVSTKILTPSIAILCIVGSFALSNSMFDARIMFVFGFLGWIMKKYDYPAIAVVLGIVLGPMADAHFIRTAIRYGGDYTVFFTRPISLALLISIVILSIAPFVMKKIREAKNQRFEEGA</sequence>
<keyword evidence="1" id="KW-0472">Membrane</keyword>
<feature type="transmembrane region" description="Helical" evidence="1">
    <location>
        <begin position="77"/>
        <end position="98"/>
    </location>
</feature>
<dbReference type="AlphaFoldDB" id="A0A1H3QAB3"/>
<feature type="transmembrane region" description="Helical" evidence="1">
    <location>
        <begin position="392"/>
        <end position="413"/>
    </location>
</feature>
<proteinExistence type="predicted"/>
<reference evidence="3 4" key="1">
    <citation type="submission" date="2016-10" db="EMBL/GenBank/DDBJ databases">
        <authorList>
            <person name="de Groot N.N."/>
        </authorList>
    </citation>
    <scope>NUCLEOTIDE SEQUENCE [LARGE SCALE GENOMIC DNA]</scope>
    <source>
        <strain evidence="3 4">APO</strain>
    </source>
</reference>
<dbReference type="InterPro" id="IPR002823">
    <property type="entry name" value="DUF112_TM"/>
</dbReference>
<keyword evidence="1" id="KW-1133">Transmembrane helix</keyword>
<evidence type="ECO:0000256" key="1">
    <source>
        <dbReference type="SAM" id="Phobius"/>
    </source>
</evidence>